<evidence type="ECO:0000313" key="3">
    <source>
        <dbReference type="Proteomes" id="UP001498476"/>
    </source>
</evidence>
<protein>
    <recommendedName>
        <fullName evidence="1">DUF7580 domain-containing protein</fullName>
    </recommendedName>
</protein>
<dbReference type="Proteomes" id="UP001498476">
    <property type="component" value="Unassembled WGS sequence"/>
</dbReference>
<evidence type="ECO:0000313" key="2">
    <source>
        <dbReference type="EMBL" id="KAK7413083.1"/>
    </source>
</evidence>
<dbReference type="EMBL" id="JAZAVJ010000140">
    <property type="protein sequence ID" value="KAK7413083.1"/>
    <property type="molecule type" value="Genomic_DNA"/>
</dbReference>
<gene>
    <name evidence="2" type="ORF">QQX98_008031</name>
</gene>
<proteinExistence type="predicted"/>
<dbReference type="Pfam" id="PF24476">
    <property type="entry name" value="DUF7580"/>
    <property type="match status" value="1"/>
</dbReference>
<sequence length="597" mass="67005">MSGIEVVGVVLAVLPLAIEALKAYRSMLSRVRGADRDLKALIQDLETEQVRLRTTCEVLLDGLAPLSRIDDLVEKPFGPEWDQFHDDIRVRLWTATDKFQEHAKEMQEATEELKDKLCIEADGKTKLNSLEAIVRQFKQKASFSLKKKDYEGIIARIKTANSVLRDLAGQNCSLEPSRRRRSQARVTKLIRGLSRSIFEALRSAATCRCVQSHDVCLELVPRKAVLLPSDEEDEVAKDLVFHVMLGSYESPNADCGSLNESTGCEKKVKSPDRPSRWDSLRVQFVPKSEYPPPLLLGVPNQPRSQSLRKRVRFRDIISQRELSYSSTETLTVVSEQSLTVATAPPTAACPPALNSDLCRAVSTWHKECENTAVDCCGYIADPHRRFGLYPQHGHSQLGSTITLRQILEGKNTEAWKVDHLGKLRIALAISISILHLYSTPWLAQTLTLDDVIFIRGSQKLPCYPDSTIGPFMLKNFTKSEEVFREAPSLRQSVRTMNLTVLSLGAMLIQVIIGQAVPVLDMVEESSMDLNTMLEKHEVGGKFRDEVLQSGGINYMTAVKWCLESVLGIMGLDNEDFCQNFYEEVVVRLETDIQQLCN</sequence>
<reference evidence="2 3" key="1">
    <citation type="journal article" date="2025" name="Microbiol. Resour. Announc.">
        <title>Draft genome sequences for Neonectria magnoliae and Neonectria punicea, canker pathogens of Liriodendron tulipifera and Acer saccharum in West Virginia.</title>
        <authorList>
            <person name="Petronek H.M."/>
            <person name="Kasson M.T."/>
            <person name="Metheny A.M."/>
            <person name="Stauder C.M."/>
            <person name="Lovett B."/>
            <person name="Lynch S.C."/>
            <person name="Garnas J.R."/>
            <person name="Kasson L.R."/>
            <person name="Stajich J.E."/>
        </authorList>
    </citation>
    <scope>NUCLEOTIDE SEQUENCE [LARGE SCALE GENOMIC DNA]</scope>
    <source>
        <strain evidence="2 3">NRRL 64653</strain>
    </source>
</reference>
<accession>A0ABR1GW66</accession>
<comment type="caution">
    <text evidence="2">The sequence shown here is derived from an EMBL/GenBank/DDBJ whole genome shotgun (WGS) entry which is preliminary data.</text>
</comment>
<name>A0ABR1GW66_9HYPO</name>
<feature type="domain" description="DUF7580" evidence="1">
    <location>
        <begin position="354"/>
        <end position="593"/>
    </location>
</feature>
<organism evidence="2 3">
    <name type="scientific">Neonectria punicea</name>
    <dbReference type="NCBI Taxonomy" id="979145"/>
    <lineage>
        <taxon>Eukaryota</taxon>
        <taxon>Fungi</taxon>
        <taxon>Dikarya</taxon>
        <taxon>Ascomycota</taxon>
        <taxon>Pezizomycotina</taxon>
        <taxon>Sordariomycetes</taxon>
        <taxon>Hypocreomycetidae</taxon>
        <taxon>Hypocreales</taxon>
        <taxon>Nectriaceae</taxon>
        <taxon>Neonectria</taxon>
    </lineage>
</organism>
<dbReference type="InterPro" id="IPR056002">
    <property type="entry name" value="DUF7580"/>
</dbReference>
<evidence type="ECO:0000259" key="1">
    <source>
        <dbReference type="Pfam" id="PF24476"/>
    </source>
</evidence>
<dbReference type="PANTHER" id="PTHR35186:SF4">
    <property type="entry name" value="PRION-INHIBITION AND PROPAGATION HELO DOMAIN-CONTAINING PROTEIN"/>
    <property type="match status" value="1"/>
</dbReference>
<dbReference type="PANTHER" id="PTHR35186">
    <property type="entry name" value="ANK_REP_REGION DOMAIN-CONTAINING PROTEIN"/>
    <property type="match status" value="1"/>
</dbReference>
<keyword evidence="3" id="KW-1185">Reference proteome</keyword>